<dbReference type="InterPro" id="IPR000242">
    <property type="entry name" value="PTP_cat"/>
</dbReference>
<keyword evidence="3" id="KW-1185">Reference proteome</keyword>
<gene>
    <name evidence="2" type="ORF">SAMN05421869_12022</name>
</gene>
<feature type="domain" description="Tyrosine specific protein phosphatases" evidence="1">
    <location>
        <begin position="101"/>
        <end position="154"/>
    </location>
</feature>
<dbReference type="Pfam" id="PF00102">
    <property type="entry name" value="Y_phosphatase"/>
    <property type="match status" value="1"/>
</dbReference>
<dbReference type="STRING" id="633440.SAMN05421869_12022"/>
<protein>
    <submittedName>
        <fullName evidence="2">Protein-tyrosine phosphatase</fullName>
    </submittedName>
</protein>
<dbReference type="InterPro" id="IPR029021">
    <property type="entry name" value="Prot-tyrosine_phosphatase-like"/>
</dbReference>
<dbReference type="EMBL" id="FNDJ01000020">
    <property type="protein sequence ID" value="SDK89978.1"/>
    <property type="molecule type" value="Genomic_DNA"/>
</dbReference>
<evidence type="ECO:0000313" key="2">
    <source>
        <dbReference type="EMBL" id="SDK89978.1"/>
    </source>
</evidence>
<dbReference type="Proteomes" id="UP000199202">
    <property type="component" value="Unassembled WGS sequence"/>
</dbReference>
<dbReference type="GO" id="GO:0004725">
    <property type="term" value="F:protein tyrosine phosphatase activity"/>
    <property type="evidence" value="ECO:0007669"/>
    <property type="project" value="InterPro"/>
</dbReference>
<sequence length="176" mass="19653">MTETRVIVACAEHKVHWYLGAEPAKCTDQEHQHRQFEVHRHCDVVVLPDGTQFQAVSFDAMDPYARDRQPDYGLYLDFRWRPSWVHDHLDWPDFGVPRDSAAVVTALRSLLDRARTGQQVELGCLGGHGRTGTALAILAILTGHAASDAISWVRGNYCPDAVETAGQEAFIMGLRS</sequence>
<dbReference type="InterPro" id="IPR000387">
    <property type="entry name" value="Tyr_Pase_dom"/>
</dbReference>
<accession>A0A1G9FNH3</accession>
<dbReference type="PROSITE" id="PS50056">
    <property type="entry name" value="TYR_PHOSPHATASE_2"/>
    <property type="match status" value="1"/>
</dbReference>
<proteinExistence type="predicted"/>
<evidence type="ECO:0000313" key="3">
    <source>
        <dbReference type="Proteomes" id="UP000199202"/>
    </source>
</evidence>
<dbReference type="RefSeq" id="WP_090942116.1">
    <property type="nucleotide sequence ID" value="NZ_FNDJ01000020.1"/>
</dbReference>
<dbReference type="SUPFAM" id="SSF52799">
    <property type="entry name" value="(Phosphotyrosine protein) phosphatases II"/>
    <property type="match status" value="1"/>
</dbReference>
<evidence type="ECO:0000259" key="1">
    <source>
        <dbReference type="PROSITE" id="PS50056"/>
    </source>
</evidence>
<organism evidence="2 3">
    <name type="scientific">Nonomuraea jiangxiensis</name>
    <dbReference type="NCBI Taxonomy" id="633440"/>
    <lineage>
        <taxon>Bacteria</taxon>
        <taxon>Bacillati</taxon>
        <taxon>Actinomycetota</taxon>
        <taxon>Actinomycetes</taxon>
        <taxon>Streptosporangiales</taxon>
        <taxon>Streptosporangiaceae</taxon>
        <taxon>Nonomuraea</taxon>
    </lineage>
</organism>
<reference evidence="2 3" key="1">
    <citation type="submission" date="2016-10" db="EMBL/GenBank/DDBJ databases">
        <authorList>
            <person name="de Groot N.N."/>
        </authorList>
    </citation>
    <scope>NUCLEOTIDE SEQUENCE [LARGE SCALE GENOMIC DNA]</scope>
    <source>
        <strain evidence="2 3">CGMCC 4.6533</strain>
    </source>
</reference>
<dbReference type="InterPro" id="IPR050561">
    <property type="entry name" value="PTP"/>
</dbReference>
<dbReference type="Gene3D" id="3.90.190.10">
    <property type="entry name" value="Protein tyrosine phosphatase superfamily"/>
    <property type="match status" value="1"/>
</dbReference>
<name>A0A1G9FNH3_9ACTN</name>
<dbReference type="AlphaFoldDB" id="A0A1G9FNH3"/>
<dbReference type="PANTHER" id="PTHR23339">
    <property type="entry name" value="TYROSINE SPECIFIC PROTEIN PHOSPHATASE AND DUAL SPECIFICITY PROTEIN PHOSPHATASE"/>
    <property type="match status" value="1"/>
</dbReference>